<dbReference type="OrthoDB" id="10387733at2759"/>
<reference evidence="2 3" key="1">
    <citation type="journal article" date="2016" name="Genome Biol. Evol.">
        <title>Divergent and convergent evolution of fungal pathogenicity.</title>
        <authorList>
            <person name="Shang Y."/>
            <person name="Xiao G."/>
            <person name="Zheng P."/>
            <person name="Cen K."/>
            <person name="Zhan S."/>
            <person name="Wang C."/>
        </authorList>
    </citation>
    <scope>NUCLEOTIDE SEQUENCE [LARGE SCALE GENOMIC DNA]</scope>
    <source>
        <strain evidence="2 3">ARSEF 7405</strain>
    </source>
</reference>
<protein>
    <submittedName>
        <fullName evidence="2">Uncharacterized protein</fullName>
    </submittedName>
</protein>
<name>A0A168DQE9_9EURO</name>
<dbReference type="AlphaFoldDB" id="A0A168DQE9"/>
<sequence length="178" mass="20199">MASAGYPFPEAEWIPPTASKDEAQRFVQNYLSWTLQRAFDDPKVEKFAKRFDHSALFLYNASEKEFQEIFGEELGSKFHYHMNYRSPYGYSANMRKHLVSYTSNASGYFSGLANLLEETSRPRVAKKRGSTSSASSVKSAGSVEMDIPSMPSAPARVYRRGRTRRVTADYVLDHLDSI</sequence>
<accession>A0A168DQE9</accession>
<organism evidence="2 3">
    <name type="scientific">Ascosphaera apis ARSEF 7405</name>
    <dbReference type="NCBI Taxonomy" id="392613"/>
    <lineage>
        <taxon>Eukaryota</taxon>
        <taxon>Fungi</taxon>
        <taxon>Dikarya</taxon>
        <taxon>Ascomycota</taxon>
        <taxon>Pezizomycotina</taxon>
        <taxon>Eurotiomycetes</taxon>
        <taxon>Eurotiomycetidae</taxon>
        <taxon>Onygenales</taxon>
        <taxon>Ascosphaeraceae</taxon>
        <taxon>Ascosphaera</taxon>
    </lineage>
</organism>
<evidence type="ECO:0000313" key="2">
    <source>
        <dbReference type="EMBL" id="KZZ97998.1"/>
    </source>
</evidence>
<proteinExistence type="predicted"/>
<comment type="caution">
    <text evidence="2">The sequence shown here is derived from an EMBL/GenBank/DDBJ whole genome shotgun (WGS) entry which is preliminary data.</text>
</comment>
<dbReference type="VEuPathDB" id="FungiDB:AAP_00259"/>
<evidence type="ECO:0000313" key="3">
    <source>
        <dbReference type="Proteomes" id="UP000242877"/>
    </source>
</evidence>
<evidence type="ECO:0000256" key="1">
    <source>
        <dbReference type="SAM" id="MobiDB-lite"/>
    </source>
</evidence>
<gene>
    <name evidence="2" type="ORF">AAP_00259</name>
</gene>
<keyword evidence="3" id="KW-1185">Reference proteome</keyword>
<dbReference type="Proteomes" id="UP000242877">
    <property type="component" value="Unassembled WGS sequence"/>
</dbReference>
<feature type="region of interest" description="Disordered" evidence="1">
    <location>
        <begin position="121"/>
        <end position="148"/>
    </location>
</feature>
<feature type="compositionally biased region" description="Low complexity" evidence="1">
    <location>
        <begin position="130"/>
        <end position="143"/>
    </location>
</feature>
<dbReference type="EMBL" id="AZGZ01000001">
    <property type="protein sequence ID" value="KZZ97998.1"/>
    <property type="molecule type" value="Genomic_DNA"/>
</dbReference>